<proteinExistence type="predicted"/>
<accession>A0ABS1D0H9</accession>
<organism evidence="2 3">
    <name type="scientific">Paracraurococcus ruber</name>
    <dbReference type="NCBI Taxonomy" id="77675"/>
    <lineage>
        <taxon>Bacteria</taxon>
        <taxon>Pseudomonadati</taxon>
        <taxon>Pseudomonadota</taxon>
        <taxon>Alphaproteobacteria</taxon>
        <taxon>Acetobacterales</taxon>
        <taxon>Roseomonadaceae</taxon>
        <taxon>Paracraurococcus</taxon>
    </lineage>
</organism>
<keyword evidence="3" id="KW-1185">Reference proteome</keyword>
<sequence>MGDHPSYATPISPRLSARGAGGGHGSSGFADDPTGSQVFTLRQSGARPVTFTGRHLGQHNGYRLGTPFWHELNLYQTADGRFVADIRVFFKAQGSKDQFHVTIVDSLEEALQVFEGYDARQDVSAEFDLEDAALVPAELMVQAAALRYRIADAQSQYSAVLGTFLAQLNQG</sequence>
<name>A0ABS1D0H9_9PROT</name>
<evidence type="ECO:0000313" key="2">
    <source>
        <dbReference type="EMBL" id="MBK1660061.1"/>
    </source>
</evidence>
<dbReference type="Proteomes" id="UP000697995">
    <property type="component" value="Unassembled WGS sequence"/>
</dbReference>
<protein>
    <submittedName>
        <fullName evidence="2">Uncharacterized protein</fullName>
    </submittedName>
</protein>
<feature type="region of interest" description="Disordered" evidence="1">
    <location>
        <begin position="1"/>
        <end position="35"/>
    </location>
</feature>
<comment type="caution">
    <text evidence="2">The sequence shown here is derived from an EMBL/GenBank/DDBJ whole genome shotgun (WGS) entry which is preliminary data.</text>
</comment>
<dbReference type="EMBL" id="NRSG01000143">
    <property type="protein sequence ID" value="MBK1660061.1"/>
    <property type="molecule type" value="Genomic_DNA"/>
</dbReference>
<gene>
    <name evidence="2" type="ORF">CKO45_17665</name>
</gene>
<evidence type="ECO:0000256" key="1">
    <source>
        <dbReference type="SAM" id="MobiDB-lite"/>
    </source>
</evidence>
<reference evidence="2 3" key="1">
    <citation type="journal article" date="2020" name="Microorganisms">
        <title>Osmotic Adaptation and Compatible Solute Biosynthesis of Phototrophic Bacteria as Revealed from Genome Analyses.</title>
        <authorList>
            <person name="Imhoff J.F."/>
            <person name="Rahn T."/>
            <person name="Kunzel S."/>
            <person name="Keller A."/>
            <person name="Neulinger S.C."/>
        </authorList>
    </citation>
    <scope>NUCLEOTIDE SEQUENCE [LARGE SCALE GENOMIC DNA]</scope>
    <source>
        <strain evidence="2 3">DSM 15382</strain>
    </source>
</reference>
<evidence type="ECO:0000313" key="3">
    <source>
        <dbReference type="Proteomes" id="UP000697995"/>
    </source>
</evidence>